<keyword evidence="3 7" id="KW-0812">Transmembrane</keyword>
<evidence type="ECO:0000313" key="9">
    <source>
        <dbReference type="Proteomes" id="UP000238823"/>
    </source>
</evidence>
<feature type="transmembrane region" description="Helical" evidence="7">
    <location>
        <begin position="219"/>
        <end position="238"/>
    </location>
</feature>
<reference evidence="8 9" key="1">
    <citation type="submission" date="2018-03" db="EMBL/GenBank/DDBJ databases">
        <title>Draft Genome Sequences of the Obligatory Marine Myxobacteria Enhygromyxa salina SWB007.</title>
        <authorList>
            <person name="Poehlein A."/>
            <person name="Moghaddam J.A."/>
            <person name="Harms H."/>
            <person name="Alanjari M."/>
            <person name="Koenig G.M."/>
            <person name="Daniel R."/>
            <person name="Schaeberle T.F."/>
        </authorList>
    </citation>
    <scope>NUCLEOTIDE SEQUENCE [LARGE SCALE GENOMIC DNA]</scope>
    <source>
        <strain evidence="8 9">SWB007</strain>
    </source>
</reference>
<evidence type="ECO:0000256" key="6">
    <source>
        <dbReference type="SAM" id="MobiDB-lite"/>
    </source>
</evidence>
<sequence>MDPLNPQNLRAQLARAQHWLIPTEPEHDPSPSRRVWLLAVYTIRRWLFADRCSALASSLALQTLLSVVPSVGVVLFFIGKLDPSFGTQFVQQIAYALGPDMDRAGELADGLVSLASGVNIQELGRWGLLVVIVLAFLLFSTLEKTVNEIWRVSRSRTLVAKFTMFYTLASLGPIVVFYSLAQPVLSRIGSLAITPVVTSGIGLILLNRFLPNQTVRWRAAAIGGLLSAALFEFGKIAFGRYLSMVAIHTYEGIYGSLAILPVFVVWAYLSWMIVLLGTEITFVVHHLSSVAREGYVQPNYRVQRRLLPSPGRTAARLLLAIADNYDRRSETMRLSTDPDEEAENTVSLGMTVDALNERFDIGLAPIVAITDQLERAGLIVALGNDQGYVPGLPLEQITLAMILHMFDGGGMKSARADVLTEQFAALDEQQQKRIGDLHFRELIDMERARREGHPHDRRRGRGRVVHGPTPTSDRPE</sequence>
<feature type="compositionally biased region" description="Basic residues" evidence="6">
    <location>
        <begin position="455"/>
        <end position="464"/>
    </location>
</feature>
<feature type="region of interest" description="Disordered" evidence="6">
    <location>
        <begin position="447"/>
        <end position="476"/>
    </location>
</feature>
<feature type="transmembrane region" description="Helical" evidence="7">
    <location>
        <begin position="187"/>
        <end position="207"/>
    </location>
</feature>
<name>A0A2S9YPV9_9BACT</name>
<dbReference type="RefSeq" id="WP_106090154.1">
    <property type="nucleotide sequence ID" value="NZ_PVNL01000058.1"/>
</dbReference>
<dbReference type="Proteomes" id="UP000238823">
    <property type="component" value="Unassembled WGS sequence"/>
</dbReference>
<proteinExistence type="predicted"/>
<dbReference type="Pfam" id="PF03631">
    <property type="entry name" value="Virul_fac_BrkB"/>
    <property type="match status" value="1"/>
</dbReference>
<keyword evidence="2" id="KW-1003">Cell membrane</keyword>
<dbReference type="NCBIfam" id="TIGR00765">
    <property type="entry name" value="yihY_not_rbn"/>
    <property type="match status" value="1"/>
</dbReference>
<evidence type="ECO:0000256" key="5">
    <source>
        <dbReference type="ARBA" id="ARBA00023136"/>
    </source>
</evidence>
<organism evidence="8 9">
    <name type="scientific">Enhygromyxa salina</name>
    <dbReference type="NCBI Taxonomy" id="215803"/>
    <lineage>
        <taxon>Bacteria</taxon>
        <taxon>Pseudomonadati</taxon>
        <taxon>Myxococcota</taxon>
        <taxon>Polyangia</taxon>
        <taxon>Nannocystales</taxon>
        <taxon>Nannocystaceae</taxon>
        <taxon>Enhygromyxa</taxon>
    </lineage>
</organism>
<evidence type="ECO:0000256" key="4">
    <source>
        <dbReference type="ARBA" id="ARBA00022989"/>
    </source>
</evidence>
<dbReference type="PANTHER" id="PTHR30213:SF0">
    <property type="entry name" value="UPF0761 MEMBRANE PROTEIN YIHY"/>
    <property type="match status" value="1"/>
</dbReference>
<dbReference type="AlphaFoldDB" id="A0A2S9YPV9"/>
<dbReference type="GO" id="GO:0005886">
    <property type="term" value="C:plasma membrane"/>
    <property type="evidence" value="ECO:0007669"/>
    <property type="project" value="UniProtKB-SubCell"/>
</dbReference>
<evidence type="ECO:0000256" key="1">
    <source>
        <dbReference type="ARBA" id="ARBA00004651"/>
    </source>
</evidence>
<protein>
    <submittedName>
        <fullName evidence="8">Uncharacterized protein</fullName>
    </submittedName>
</protein>
<comment type="subcellular location">
    <subcellularLocation>
        <location evidence="1">Cell membrane</location>
        <topology evidence="1">Multi-pass membrane protein</topology>
    </subcellularLocation>
</comment>
<keyword evidence="4 7" id="KW-1133">Transmembrane helix</keyword>
<feature type="transmembrane region" description="Helical" evidence="7">
    <location>
        <begin position="163"/>
        <end position="181"/>
    </location>
</feature>
<comment type="caution">
    <text evidence="8">The sequence shown here is derived from an EMBL/GenBank/DDBJ whole genome shotgun (WGS) entry which is preliminary data.</text>
</comment>
<gene>
    <name evidence="8" type="ORF">ENSA7_31490</name>
</gene>
<dbReference type="InterPro" id="IPR017039">
    <property type="entry name" value="Virul_fac_BrkB"/>
</dbReference>
<dbReference type="PANTHER" id="PTHR30213">
    <property type="entry name" value="INNER MEMBRANE PROTEIN YHJD"/>
    <property type="match status" value="1"/>
</dbReference>
<feature type="transmembrane region" description="Helical" evidence="7">
    <location>
        <begin position="258"/>
        <end position="284"/>
    </location>
</feature>
<evidence type="ECO:0000256" key="2">
    <source>
        <dbReference type="ARBA" id="ARBA00022475"/>
    </source>
</evidence>
<evidence type="ECO:0000256" key="3">
    <source>
        <dbReference type="ARBA" id="ARBA00022692"/>
    </source>
</evidence>
<dbReference type="OrthoDB" id="9808671at2"/>
<keyword evidence="5 7" id="KW-0472">Membrane</keyword>
<accession>A0A2S9YPV9</accession>
<evidence type="ECO:0000256" key="7">
    <source>
        <dbReference type="SAM" id="Phobius"/>
    </source>
</evidence>
<dbReference type="EMBL" id="PVNL01000058">
    <property type="protein sequence ID" value="PRQ07134.1"/>
    <property type="molecule type" value="Genomic_DNA"/>
</dbReference>
<feature type="transmembrane region" description="Helical" evidence="7">
    <location>
        <begin position="123"/>
        <end position="142"/>
    </location>
</feature>
<evidence type="ECO:0000313" key="8">
    <source>
        <dbReference type="EMBL" id="PRQ07134.1"/>
    </source>
</evidence>
<feature type="transmembrane region" description="Helical" evidence="7">
    <location>
        <begin position="54"/>
        <end position="78"/>
    </location>
</feature>